<gene>
    <name evidence="2" type="ORF">DAT39_022251</name>
</gene>
<dbReference type="Proteomes" id="UP000727407">
    <property type="component" value="Unassembled WGS sequence"/>
</dbReference>
<protein>
    <submittedName>
        <fullName evidence="2">Uncharacterized protein</fullName>
    </submittedName>
</protein>
<proteinExistence type="predicted"/>
<evidence type="ECO:0000313" key="2">
    <source>
        <dbReference type="EMBL" id="KAF5887483.1"/>
    </source>
</evidence>
<feature type="region of interest" description="Disordered" evidence="1">
    <location>
        <begin position="18"/>
        <end position="54"/>
    </location>
</feature>
<organism evidence="2 3">
    <name type="scientific">Clarias magur</name>
    <name type="common">Asian catfish</name>
    <name type="synonym">Macropteronotus magur</name>
    <dbReference type="NCBI Taxonomy" id="1594786"/>
    <lineage>
        <taxon>Eukaryota</taxon>
        <taxon>Metazoa</taxon>
        <taxon>Chordata</taxon>
        <taxon>Craniata</taxon>
        <taxon>Vertebrata</taxon>
        <taxon>Euteleostomi</taxon>
        <taxon>Actinopterygii</taxon>
        <taxon>Neopterygii</taxon>
        <taxon>Teleostei</taxon>
        <taxon>Ostariophysi</taxon>
        <taxon>Siluriformes</taxon>
        <taxon>Clariidae</taxon>
        <taxon>Clarias</taxon>
    </lineage>
</organism>
<feature type="compositionally biased region" description="Basic and acidic residues" evidence="1">
    <location>
        <begin position="45"/>
        <end position="54"/>
    </location>
</feature>
<dbReference type="EMBL" id="QNUK01001099">
    <property type="protein sequence ID" value="KAF5887483.1"/>
    <property type="molecule type" value="Genomic_DNA"/>
</dbReference>
<feature type="compositionally biased region" description="Basic and acidic residues" evidence="1">
    <location>
        <begin position="18"/>
        <end position="38"/>
    </location>
</feature>
<evidence type="ECO:0000313" key="3">
    <source>
        <dbReference type="Proteomes" id="UP000727407"/>
    </source>
</evidence>
<accession>A0A8J4WR36</accession>
<keyword evidence="3" id="KW-1185">Reference proteome</keyword>
<comment type="caution">
    <text evidence="2">The sequence shown here is derived from an EMBL/GenBank/DDBJ whole genome shotgun (WGS) entry which is preliminary data.</text>
</comment>
<dbReference type="AlphaFoldDB" id="A0A8J4WR36"/>
<reference evidence="2" key="1">
    <citation type="submission" date="2020-07" db="EMBL/GenBank/DDBJ databases">
        <title>Clarias magur genome sequencing, assembly and annotation.</title>
        <authorList>
            <person name="Kushwaha B."/>
            <person name="Kumar R."/>
            <person name="Das P."/>
            <person name="Joshi C.G."/>
            <person name="Kumar D."/>
            <person name="Nagpure N.S."/>
            <person name="Pandey M."/>
            <person name="Agarwal S."/>
            <person name="Srivastava S."/>
            <person name="Singh M."/>
            <person name="Sahoo L."/>
            <person name="Jayasankar P."/>
            <person name="Meher P.K."/>
            <person name="Koringa P.G."/>
            <person name="Iquebal M.A."/>
            <person name="Das S.P."/>
            <person name="Bit A."/>
            <person name="Patnaik S."/>
            <person name="Patel N."/>
            <person name="Shah T.M."/>
            <person name="Hinsu A."/>
            <person name="Jena J.K."/>
        </authorList>
    </citation>
    <scope>NUCLEOTIDE SEQUENCE</scope>
    <source>
        <strain evidence="2">CIFAMagur01</strain>
        <tissue evidence="2">Testis</tissue>
    </source>
</reference>
<sequence length="54" mass="6260">MEIGNRLGLEVKTINLCKDKGHNSEQNKEQPQLHRERNTQSNNTTHKEVHEHSA</sequence>
<name>A0A8J4WR36_CLAMG</name>
<evidence type="ECO:0000256" key="1">
    <source>
        <dbReference type="SAM" id="MobiDB-lite"/>
    </source>
</evidence>